<dbReference type="GO" id="GO:0046872">
    <property type="term" value="F:metal ion binding"/>
    <property type="evidence" value="ECO:0007669"/>
    <property type="project" value="UniProtKB-KW"/>
</dbReference>
<keyword evidence="15" id="KW-1185">Reference proteome</keyword>
<dbReference type="PANTHER" id="PTHR22960">
    <property type="entry name" value="MOLYBDOPTERIN COFACTOR SYNTHESIS PROTEIN A"/>
    <property type="match status" value="1"/>
</dbReference>
<evidence type="ECO:0000313" key="15">
    <source>
        <dbReference type="Proteomes" id="UP000481852"/>
    </source>
</evidence>
<comment type="cofactor">
    <cofactor evidence="1">
        <name>[4Fe-4S] cluster</name>
        <dbReference type="ChEBI" id="CHEBI:49883"/>
    </cofactor>
</comment>
<dbReference type="InterPro" id="IPR000385">
    <property type="entry name" value="MoaA_NifB_PqqE_Fe-S-bd_CS"/>
</dbReference>
<feature type="domain" description="Radical SAM core" evidence="13">
    <location>
        <begin position="4"/>
        <end position="237"/>
    </location>
</feature>
<evidence type="ECO:0000256" key="1">
    <source>
        <dbReference type="ARBA" id="ARBA00001966"/>
    </source>
</evidence>
<keyword evidence="6" id="KW-0547">Nucleotide-binding</keyword>
<evidence type="ECO:0000256" key="2">
    <source>
        <dbReference type="ARBA" id="ARBA00012167"/>
    </source>
</evidence>
<dbReference type="PROSITE" id="PS51918">
    <property type="entry name" value="RADICAL_SAM"/>
    <property type="match status" value="1"/>
</dbReference>
<dbReference type="AlphaFoldDB" id="A0A6L5X6F3"/>
<dbReference type="InterPro" id="IPR010505">
    <property type="entry name" value="MoaA_twitch"/>
</dbReference>
<sequence length="384" mass="42027">MKDCFGREIDYLRISITDRCNLRCRYCMPDGMSGKLCHEDVLRYEEFLRIVRAASRLGIRHLKVTGGEPLVRRGCPAFIGALKAVKGIQTVTLTTNGLLLRENLDALVQAGVDGINVSLDTTDPQQYRLITGDSGVGGAEEASAALLEAAKRGIRVKVNAVTMPGTDVLSLISFAREHPVDVRFIEMMPIGYGRLFPDSDNRRLIARLAEAFPDLEPESEAALELLWEAAGREKAFSFAERHSLERITKKHGEGPAVYFHIPGYQGSIGFISAVHGKFCSSCNRIRLTSTGFLKTCLCYDQGADLRAVLRDAGPDSRPGAASDSGRCVKQTAGCAERTVDCAGPDRDLQLEEVMRAAILKKPAAHCFETPDQMTEHHEMSQIGG</sequence>
<name>A0A6L5X6F3_9FIRM</name>
<accession>A0A6L5X6F3</accession>
<dbReference type="SUPFAM" id="SSF102114">
    <property type="entry name" value="Radical SAM enzymes"/>
    <property type="match status" value="1"/>
</dbReference>
<dbReference type="EMBL" id="VULZ01000008">
    <property type="protein sequence ID" value="MSS15055.1"/>
    <property type="molecule type" value="Genomic_DNA"/>
</dbReference>
<dbReference type="SFLD" id="SFLDG01383">
    <property type="entry name" value="cyclic_pyranopterin_phosphate"/>
    <property type="match status" value="1"/>
</dbReference>
<keyword evidence="5" id="KW-0479">Metal-binding</keyword>
<evidence type="ECO:0000256" key="5">
    <source>
        <dbReference type="ARBA" id="ARBA00022723"/>
    </source>
</evidence>
<keyword evidence="7" id="KW-0408">Iron</keyword>
<dbReference type="InterPro" id="IPR058240">
    <property type="entry name" value="rSAM_sf"/>
</dbReference>
<dbReference type="SFLD" id="SFLDS00029">
    <property type="entry name" value="Radical_SAM"/>
    <property type="match status" value="1"/>
</dbReference>
<keyword evidence="10" id="KW-0501">Molybdenum cofactor biosynthesis</keyword>
<dbReference type="Gene3D" id="3.20.20.70">
    <property type="entry name" value="Aldolase class I"/>
    <property type="match status" value="1"/>
</dbReference>
<protein>
    <recommendedName>
        <fullName evidence="2">GTP 3',8-cyclase</fullName>
        <ecNumber evidence="2">4.1.99.22</ecNumber>
    </recommendedName>
</protein>
<dbReference type="InterPro" id="IPR050105">
    <property type="entry name" value="MoCo_biosynth_MoaA/MoaC"/>
</dbReference>
<evidence type="ECO:0000256" key="3">
    <source>
        <dbReference type="ARBA" id="ARBA00022485"/>
    </source>
</evidence>
<dbReference type="InterPro" id="IPR013785">
    <property type="entry name" value="Aldolase_TIM"/>
</dbReference>
<keyword evidence="11" id="KW-0456">Lyase</keyword>
<dbReference type="EC" id="4.1.99.22" evidence="2"/>
<dbReference type="RefSeq" id="WP_154525518.1">
    <property type="nucleotide sequence ID" value="NZ_VULZ01000008.1"/>
</dbReference>
<dbReference type="InterPro" id="IPR006638">
    <property type="entry name" value="Elp3/MiaA/NifB-like_rSAM"/>
</dbReference>
<dbReference type="SFLD" id="SFLDG01067">
    <property type="entry name" value="SPASM/twitch_domain_containing"/>
    <property type="match status" value="1"/>
</dbReference>
<dbReference type="InterPro" id="IPR007197">
    <property type="entry name" value="rSAM"/>
</dbReference>
<gene>
    <name evidence="14" type="ORF">FYJ35_08375</name>
</gene>
<dbReference type="SMART" id="SM00729">
    <property type="entry name" value="Elp3"/>
    <property type="match status" value="1"/>
</dbReference>
<evidence type="ECO:0000256" key="11">
    <source>
        <dbReference type="ARBA" id="ARBA00023239"/>
    </source>
</evidence>
<evidence type="ECO:0000256" key="12">
    <source>
        <dbReference type="ARBA" id="ARBA00048697"/>
    </source>
</evidence>
<evidence type="ECO:0000256" key="10">
    <source>
        <dbReference type="ARBA" id="ARBA00023150"/>
    </source>
</evidence>
<dbReference type="Proteomes" id="UP000481852">
    <property type="component" value="Unassembled WGS sequence"/>
</dbReference>
<dbReference type="InterPro" id="IPR040064">
    <property type="entry name" value="MoaA-like"/>
</dbReference>
<dbReference type="GO" id="GO:0006777">
    <property type="term" value="P:Mo-molybdopterin cofactor biosynthetic process"/>
    <property type="evidence" value="ECO:0007669"/>
    <property type="project" value="UniProtKB-KW"/>
</dbReference>
<keyword evidence="3" id="KW-0004">4Fe-4S</keyword>
<proteinExistence type="predicted"/>
<dbReference type="GO" id="GO:0051539">
    <property type="term" value="F:4 iron, 4 sulfur cluster binding"/>
    <property type="evidence" value="ECO:0007669"/>
    <property type="project" value="UniProtKB-KW"/>
</dbReference>
<dbReference type="UniPathway" id="UPA00344"/>
<dbReference type="CDD" id="cd21117">
    <property type="entry name" value="Twitch_MoaA"/>
    <property type="match status" value="1"/>
</dbReference>
<dbReference type="CDD" id="cd01335">
    <property type="entry name" value="Radical_SAM"/>
    <property type="match status" value="1"/>
</dbReference>
<dbReference type="GO" id="GO:0005525">
    <property type="term" value="F:GTP binding"/>
    <property type="evidence" value="ECO:0007669"/>
    <property type="project" value="UniProtKB-KW"/>
</dbReference>
<evidence type="ECO:0000256" key="9">
    <source>
        <dbReference type="ARBA" id="ARBA00023134"/>
    </source>
</evidence>
<keyword evidence="8" id="KW-0411">Iron-sulfur</keyword>
<evidence type="ECO:0000256" key="8">
    <source>
        <dbReference type="ARBA" id="ARBA00023014"/>
    </source>
</evidence>
<comment type="catalytic activity">
    <reaction evidence="12">
        <text>GTP + AH2 + S-adenosyl-L-methionine = (8S)-3',8-cyclo-7,8-dihydroguanosine 5'-triphosphate + 5'-deoxyadenosine + L-methionine + A + H(+)</text>
        <dbReference type="Rhea" id="RHEA:49576"/>
        <dbReference type="ChEBI" id="CHEBI:13193"/>
        <dbReference type="ChEBI" id="CHEBI:15378"/>
        <dbReference type="ChEBI" id="CHEBI:17319"/>
        <dbReference type="ChEBI" id="CHEBI:17499"/>
        <dbReference type="ChEBI" id="CHEBI:37565"/>
        <dbReference type="ChEBI" id="CHEBI:57844"/>
        <dbReference type="ChEBI" id="CHEBI:59789"/>
        <dbReference type="ChEBI" id="CHEBI:131766"/>
        <dbReference type="EC" id="4.1.99.22"/>
    </reaction>
</comment>
<dbReference type="PANTHER" id="PTHR22960:SF0">
    <property type="entry name" value="MOLYBDENUM COFACTOR BIOSYNTHESIS PROTEIN 1"/>
    <property type="match status" value="1"/>
</dbReference>
<dbReference type="Pfam" id="PF04055">
    <property type="entry name" value="Radical_SAM"/>
    <property type="match status" value="1"/>
</dbReference>
<evidence type="ECO:0000259" key="13">
    <source>
        <dbReference type="PROSITE" id="PS51918"/>
    </source>
</evidence>
<keyword evidence="9" id="KW-0342">GTP-binding</keyword>
<keyword evidence="4" id="KW-0949">S-adenosyl-L-methionine</keyword>
<organism evidence="14 15">
    <name type="scientific">Porcincola intestinalis</name>
    <dbReference type="NCBI Taxonomy" id="2606632"/>
    <lineage>
        <taxon>Bacteria</taxon>
        <taxon>Bacillati</taxon>
        <taxon>Bacillota</taxon>
        <taxon>Clostridia</taxon>
        <taxon>Lachnospirales</taxon>
        <taxon>Lachnospiraceae</taxon>
        <taxon>Porcincola</taxon>
    </lineage>
</organism>
<evidence type="ECO:0000256" key="4">
    <source>
        <dbReference type="ARBA" id="ARBA00022691"/>
    </source>
</evidence>
<dbReference type="GO" id="GO:0061798">
    <property type="term" value="F:GTP 3',8'-cyclase activity"/>
    <property type="evidence" value="ECO:0007669"/>
    <property type="project" value="UniProtKB-EC"/>
</dbReference>
<dbReference type="GO" id="GO:0061799">
    <property type="term" value="F:cyclic pyranopterin monophosphate synthase activity"/>
    <property type="evidence" value="ECO:0007669"/>
    <property type="project" value="TreeGrafter"/>
</dbReference>
<dbReference type="PROSITE" id="PS01305">
    <property type="entry name" value="MOAA_NIFB_PQQE"/>
    <property type="match status" value="1"/>
</dbReference>
<evidence type="ECO:0000256" key="7">
    <source>
        <dbReference type="ARBA" id="ARBA00023004"/>
    </source>
</evidence>
<dbReference type="Pfam" id="PF06463">
    <property type="entry name" value="Mob_synth_C"/>
    <property type="match status" value="1"/>
</dbReference>
<evidence type="ECO:0000256" key="6">
    <source>
        <dbReference type="ARBA" id="ARBA00022741"/>
    </source>
</evidence>
<reference evidence="14 15" key="1">
    <citation type="submission" date="2019-08" db="EMBL/GenBank/DDBJ databases">
        <title>In-depth cultivation of the pig gut microbiome towards novel bacterial diversity and tailored functional studies.</title>
        <authorList>
            <person name="Wylensek D."/>
            <person name="Hitch T.C.A."/>
            <person name="Clavel T."/>
        </authorList>
    </citation>
    <scope>NUCLEOTIDE SEQUENCE [LARGE SCALE GENOMIC DNA]</scope>
    <source>
        <strain evidence="14 15">Oil+RF-744-WCA-WT-11</strain>
    </source>
</reference>
<comment type="caution">
    <text evidence="14">The sequence shown here is derived from an EMBL/GenBank/DDBJ whole genome shotgun (WGS) entry which is preliminary data.</text>
</comment>
<evidence type="ECO:0000313" key="14">
    <source>
        <dbReference type="EMBL" id="MSS15055.1"/>
    </source>
</evidence>
<dbReference type="SFLD" id="SFLDG01386">
    <property type="entry name" value="main_SPASM_domain-containing"/>
    <property type="match status" value="1"/>
</dbReference>